<dbReference type="InterPro" id="IPR017871">
    <property type="entry name" value="ABC_transporter-like_CS"/>
</dbReference>
<evidence type="ECO:0000259" key="7">
    <source>
        <dbReference type="PROSITE" id="PS50893"/>
    </source>
</evidence>
<organism evidence="8 9">
    <name type="scientific">Fundicoccus ignavus</name>
    <dbReference type="NCBI Taxonomy" id="2664442"/>
    <lineage>
        <taxon>Bacteria</taxon>
        <taxon>Bacillati</taxon>
        <taxon>Bacillota</taxon>
        <taxon>Bacilli</taxon>
        <taxon>Lactobacillales</taxon>
        <taxon>Aerococcaceae</taxon>
        <taxon>Fundicoccus</taxon>
    </lineage>
</organism>
<dbReference type="EMBL" id="WJQT01000037">
    <property type="protein sequence ID" value="MRJ48543.1"/>
    <property type="molecule type" value="Genomic_DNA"/>
</dbReference>
<protein>
    <submittedName>
        <fullName evidence="8">ATP-binding cassette domain-containing protein</fullName>
    </submittedName>
</protein>
<dbReference type="CDD" id="cd03255">
    <property type="entry name" value="ABC_MJ0796_LolCDE_FtsE"/>
    <property type="match status" value="1"/>
</dbReference>
<dbReference type="InterPro" id="IPR003439">
    <property type="entry name" value="ABC_transporter-like_ATP-bd"/>
</dbReference>
<keyword evidence="5" id="KW-0029">Amino-acid transport</keyword>
<dbReference type="InterPro" id="IPR017911">
    <property type="entry name" value="MacB-like_ATP-bd"/>
</dbReference>
<keyword evidence="2" id="KW-0813">Transport</keyword>
<proteinExistence type="inferred from homology"/>
<reference evidence="8 9" key="1">
    <citation type="submission" date="2019-11" db="EMBL/GenBank/DDBJ databases">
        <title>Characterisation of Fundicoccus ignavus gen. nov. sp. nov., a novel genus of the family Aerococcaceae from bulk tank milk.</title>
        <authorList>
            <person name="Siebert A."/>
            <person name="Huptas C."/>
            <person name="Wenning M."/>
            <person name="Scherer S."/>
            <person name="Doll E.V."/>
        </authorList>
    </citation>
    <scope>NUCLEOTIDE SEQUENCE [LARGE SCALE GENOMIC DNA]</scope>
    <source>
        <strain evidence="8 9">DSM 109652</strain>
    </source>
</reference>
<accession>A0A844CCD8</accession>
<dbReference type="PROSITE" id="PS50893">
    <property type="entry name" value="ABC_TRANSPORTER_2"/>
    <property type="match status" value="1"/>
</dbReference>
<dbReference type="GO" id="GO:0022857">
    <property type="term" value="F:transmembrane transporter activity"/>
    <property type="evidence" value="ECO:0007669"/>
    <property type="project" value="UniProtKB-ARBA"/>
</dbReference>
<dbReference type="GO" id="GO:0016887">
    <property type="term" value="F:ATP hydrolysis activity"/>
    <property type="evidence" value="ECO:0007669"/>
    <property type="project" value="InterPro"/>
</dbReference>
<evidence type="ECO:0000256" key="5">
    <source>
        <dbReference type="ARBA" id="ARBA00022970"/>
    </source>
</evidence>
<keyword evidence="3" id="KW-0547">Nucleotide-binding</keyword>
<evidence type="ECO:0000256" key="4">
    <source>
        <dbReference type="ARBA" id="ARBA00022840"/>
    </source>
</evidence>
<dbReference type="AlphaFoldDB" id="A0A844CCD8"/>
<evidence type="ECO:0000313" key="8">
    <source>
        <dbReference type="EMBL" id="MRJ48543.1"/>
    </source>
</evidence>
<comment type="similarity">
    <text evidence="1">Belongs to the ABC transporter superfamily.</text>
</comment>
<dbReference type="InterPro" id="IPR027417">
    <property type="entry name" value="P-loop_NTPase"/>
</dbReference>
<evidence type="ECO:0000313" key="9">
    <source>
        <dbReference type="Proteomes" id="UP000440066"/>
    </source>
</evidence>
<evidence type="ECO:0000256" key="3">
    <source>
        <dbReference type="ARBA" id="ARBA00022741"/>
    </source>
</evidence>
<gene>
    <name evidence="8" type="ORF">GF867_13410</name>
</gene>
<dbReference type="GO" id="GO:0098796">
    <property type="term" value="C:membrane protein complex"/>
    <property type="evidence" value="ECO:0007669"/>
    <property type="project" value="UniProtKB-ARBA"/>
</dbReference>
<dbReference type="FunFam" id="3.40.50.300:FF:000032">
    <property type="entry name" value="Export ABC transporter ATP-binding protein"/>
    <property type="match status" value="1"/>
</dbReference>
<dbReference type="Pfam" id="PF00005">
    <property type="entry name" value="ABC_tran"/>
    <property type="match status" value="1"/>
</dbReference>
<evidence type="ECO:0000256" key="6">
    <source>
        <dbReference type="SAM" id="MobiDB-lite"/>
    </source>
</evidence>
<dbReference type="SUPFAM" id="SSF52540">
    <property type="entry name" value="P-loop containing nucleoside triphosphate hydrolases"/>
    <property type="match status" value="1"/>
</dbReference>
<keyword evidence="4 8" id="KW-0067">ATP-binding</keyword>
<dbReference type="Proteomes" id="UP000440066">
    <property type="component" value="Unassembled WGS sequence"/>
</dbReference>
<dbReference type="GO" id="GO:0005524">
    <property type="term" value="F:ATP binding"/>
    <property type="evidence" value="ECO:0007669"/>
    <property type="project" value="UniProtKB-KW"/>
</dbReference>
<dbReference type="InterPro" id="IPR003593">
    <property type="entry name" value="AAA+_ATPase"/>
</dbReference>
<feature type="region of interest" description="Disordered" evidence="6">
    <location>
        <begin position="231"/>
        <end position="252"/>
    </location>
</feature>
<dbReference type="GO" id="GO:0006865">
    <property type="term" value="P:amino acid transport"/>
    <property type="evidence" value="ECO:0007669"/>
    <property type="project" value="UniProtKB-KW"/>
</dbReference>
<name>A0A844CCD8_9LACT</name>
<evidence type="ECO:0000256" key="2">
    <source>
        <dbReference type="ARBA" id="ARBA00022448"/>
    </source>
</evidence>
<feature type="domain" description="ABC transporter" evidence="7">
    <location>
        <begin position="2"/>
        <end position="241"/>
    </location>
</feature>
<dbReference type="SMART" id="SM00382">
    <property type="entry name" value="AAA"/>
    <property type="match status" value="1"/>
</dbReference>
<sequence length="252" mass="28032">MIEIKQLNKYYQTGDQPLHVLNSIDLTIYRNDFVSIMGPSGSGKSTLINVLGFLDHEFEGDYLFEGQPIEQRTDQQISKLRNQIVGFVFQDFNLIGNMTVEENVRLPLIYKGLRAKETKELVQTALDRVGLGDKLKQKPSQLSGGQKQRVAIARVLVNQPEFIIADEPTGALDTKTSAAIMAILSKLHAEDGVTIIMVTHDPNMQRFATRHIRIVDGQIQSNASSVEAAADDVIDGSEITKQPQTQPEESRV</sequence>
<dbReference type="PANTHER" id="PTHR42798">
    <property type="entry name" value="LIPOPROTEIN-RELEASING SYSTEM ATP-BINDING PROTEIN LOLD"/>
    <property type="match status" value="1"/>
</dbReference>
<comment type="caution">
    <text evidence="8">The sequence shown here is derived from an EMBL/GenBank/DDBJ whole genome shotgun (WGS) entry which is preliminary data.</text>
</comment>
<evidence type="ECO:0000256" key="1">
    <source>
        <dbReference type="ARBA" id="ARBA00005417"/>
    </source>
</evidence>
<dbReference type="PROSITE" id="PS00211">
    <property type="entry name" value="ABC_TRANSPORTER_1"/>
    <property type="match status" value="1"/>
</dbReference>
<feature type="compositionally biased region" description="Polar residues" evidence="6">
    <location>
        <begin position="239"/>
        <end position="252"/>
    </location>
</feature>
<dbReference type="PANTHER" id="PTHR42798:SF6">
    <property type="entry name" value="CELL DIVISION ATP-BINDING PROTEIN FTSE"/>
    <property type="match status" value="1"/>
</dbReference>
<dbReference type="Gene3D" id="3.40.50.300">
    <property type="entry name" value="P-loop containing nucleotide triphosphate hydrolases"/>
    <property type="match status" value="1"/>
</dbReference>